<evidence type="ECO:0000313" key="5">
    <source>
        <dbReference type="Proteomes" id="UP000435112"/>
    </source>
</evidence>
<dbReference type="Proteomes" id="UP000429607">
    <property type="component" value="Unassembled WGS sequence"/>
</dbReference>
<feature type="chain" id="PRO_5036164785" evidence="1">
    <location>
        <begin position="22"/>
        <end position="55"/>
    </location>
</feature>
<gene>
    <name evidence="2" type="ORF">PR001_g17830</name>
    <name evidence="3" type="ORF">PR002_g8184</name>
</gene>
<protein>
    <submittedName>
        <fullName evidence="2">Uncharacterized protein</fullName>
    </submittedName>
</protein>
<proteinExistence type="predicted"/>
<reference evidence="4 5" key="1">
    <citation type="submission" date="2018-09" db="EMBL/GenBank/DDBJ databases">
        <title>Genomic investigation of the strawberry pathogen Phytophthora fragariae indicates pathogenicity is determined by transcriptional variation in three key races.</title>
        <authorList>
            <person name="Adams T.M."/>
            <person name="Armitage A.D."/>
            <person name="Sobczyk M.K."/>
            <person name="Bates H.J."/>
            <person name="Dunwell J.M."/>
            <person name="Nellist C.F."/>
            <person name="Harrison R.J."/>
        </authorList>
    </citation>
    <scope>NUCLEOTIDE SEQUENCE [LARGE SCALE GENOMIC DNA]</scope>
    <source>
        <strain evidence="2 4">SCRP249</strain>
        <strain evidence="3 5">SCRP324</strain>
    </source>
</reference>
<feature type="signal peptide" evidence="1">
    <location>
        <begin position="1"/>
        <end position="21"/>
    </location>
</feature>
<accession>A0A6A3KJW0</accession>
<sequence length="55" mass="6203">MVLVVVFLVFFVFCRPTVVEGFPEYTTCINTCTCNIVLSIIVVLHTHKNKSTLNV</sequence>
<keyword evidence="1" id="KW-0732">Signal</keyword>
<evidence type="ECO:0000256" key="1">
    <source>
        <dbReference type="SAM" id="SignalP"/>
    </source>
</evidence>
<evidence type="ECO:0000313" key="4">
    <source>
        <dbReference type="Proteomes" id="UP000429607"/>
    </source>
</evidence>
<evidence type="ECO:0000313" key="2">
    <source>
        <dbReference type="EMBL" id="KAE9004003.1"/>
    </source>
</evidence>
<dbReference type="EMBL" id="QXFV01001517">
    <property type="protein sequence ID" value="KAE9004003.1"/>
    <property type="molecule type" value="Genomic_DNA"/>
</dbReference>
<organism evidence="2 4">
    <name type="scientific">Phytophthora rubi</name>
    <dbReference type="NCBI Taxonomy" id="129364"/>
    <lineage>
        <taxon>Eukaryota</taxon>
        <taxon>Sar</taxon>
        <taxon>Stramenopiles</taxon>
        <taxon>Oomycota</taxon>
        <taxon>Peronosporomycetes</taxon>
        <taxon>Peronosporales</taxon>
        <taxon>Peronosporaceae</taxon>
        <taxon>Phytophthora</taxon>
    </lineage>
</organism>
<dbReference type="Proteomes" id="UP000435112">
    <property type="component" value="Unassembled WGS sequence"/>
</dbReference>
<dbReference type="AlphaFoldDB" id="A0A6A3KJW0"/>
<dbReference type="EMBL" id="QXFU01000407">
    <property type="protein sequence ID" value="KAE9034351.1"/>
    <property type="molecule type" value="Genomic_DNA"/>
</dbReference>
<evidence type="ECO:0000313" key="3">
    <source>
        <dbReference type="EMBL" id="KAE9034351.1"/>
    </source>
</evidence>
<name>A0A6A3KJW0_9STRA</name>
<comment type="caution">
    <text evidence="2">The sequence shown here is derived from an EMBL/GenBank/DDBJ whole genome shotgun (WGS) entry which is preliminary data.</text>
</comment>